<evidence type="ECO:0000313" key="4">
    <source>
        <dbReference type="WBParaSite" id="PSAMB.scaffold7551size7460.g30234.t1"/>
    </source>
</evidence>
<dbReference type="GO" id="GO:0005524">
    <property type="term" value="F:ATP binding"/>
    <property type="evidence" value="ECO:0007669"/>
    <property type="project" value="InterPro"/>
</dbReference>
<evidence type="ECO:0000256" key="1">
    <source>
        <dbReference type="SAM" id="MobiDB-lite"/>
    </source>
</evidence>
<reference evidence="4" key="1">
    <citation type="submission" date="2022-11" db="UniProtKB">
        <authorList>
            <consortium name="WormBaseParasite"/>
        </authorList>
    </citation>
    <scope>IDENTIFICATION</scope>
</reference>
<name>A0A914XDP4_9BILA</name>
<feature type="domain" description="SF4 helicase" evidence="2">
    <location>
        <begin position="388"/>
        <end position="482"/>
    </location>
</feature>
<organism evidence="3 4">
    <name type="scientific">Plectus sambesii</name>
    <dbReference type="NCBI Taxonomy" id="2011161"/>
    <lineage>
        <taxon>Eukaryota</taxon>
        <taxon>Metazoa</taxon>
        <taxon>Ecdysozoa</taxon>
        <taxon>Nematoda</taxon>
        <taxon>Chromadorea</taxon>
        <taxon>Plectida</taxon>
        <taxon>Plectina</taxon>
        <taxon>Plectoidea</taxon>
        <taxon>Plectidae</taxon>
        <taxon>Plectus</taxon>
    </lineage>
</organism>
<dbReference type="SUPFAM" id="SSF56731">
    <property type="entry name" value="DNA primase core"/>
    <property type="match status" value="1"/>
</dbReference>
<evidence type="ECO:0000259" key="2">
    <source>
        <dbReference type="PROSITE" id="PS51199"/>
    </source>
</evidence>
<dbReference type="Pfam" id="PF13481">
    <property type="entry name" value="AAA_25"/>
    <property type="match status" value="1"/>
</dbReference>
<dbReference type="Gene3D" id="3.40.50.300">
    <property type="entry name" value="P-loop containing nucleotide triphosphate hydrolases"/>
    <property type="match status" value="1"/>
</dbReference>
<accession>A0A914XDP4</accession>
<dbReference type="InterPro" id="IPR027032">
    <property type="entry name" value="Twinkle-like"/>
</dbReference>
<feature type="compositionally biased region" description="Low complexity" evidence="1">
    <location>
        <begin position="14"/>
        <end position="30"/>
    </location>
</feature>
<dbReference type="GO" id="GO:0006264">
    <property type="term" value="P:mitochondrial DNA replication"/>
    <property type="evidence" value="ECO:0007669"/>
    <property type="project" value="TreeGrafter"/>
</dbReference>
<feature type="compositionally biased region" description="Pro residues" evidence="1">
    <location>
        <begin position="54"/>
        <end position="64"/>
    </location>
</feature>
<dbReference type="PANTHER" id="PTHR12873:SF0">
    <property type="entry name" value="TWINKLE MTDNA HELICASE"/>
    <property type="match status" value="1"/>
</dbReference>
<dbReference type="PANTHER" id="PTHR12873">
    <property type="entry name" value="T7-LIKE MITOCHONDRIAL DNA HELICASE"/>
    <property type="match status" value="1"/>
</dbReference>
<dbReference type="SUPFAM" id="SSF52540">
    <property type="entry name" value="P-loop containing nucleoside triphosphate hydrolases"/>
    <property type="match status" value="1"/>
</dbReference>
<dbReference type="PROSITE" id="PS51199">
    <property type="entry name" value="SF4_HELICASE"/>
    <property type="match status" value="1"/>
</dbReference>
<feature type="region of interest" description="Disordered" evidence="1">
    <location>
        <begin position="1"/>
        <end position="67"/>
    </location>
</feature>
<keyword evidence="3" id="KW-1185">Reference proteome</keyword>
<dbReference type="Proteomes" id="UP000887566">
    <property type="component" value="Unplaced"/>
</dbReference>
<dbReference type="InterPro" id="IPR007694">
    <property type="entry name" value="DNA_helicase_DnaB-like_C"/>
</dbReference>
<dbReference type="InterPro" id="IPR027417">
    <property type="entry name" value="P-loop_NTPase"/>
</dbReference>
<dbReference type="GO" id="GO:0043139">
    <property type="term" value="F:5'-3' DNA helicase activity"/>
    <property type="evidence" value="ECO:0007669"/>
    <property type="project" value="InterPro"/>
</dbReference>
<proteinExistence type="predicted"/>
<sequence>MPALRFSRSPTTIRNNYYSPSPASSAYRPSGQWPMNRTRTINLPPPRKRSKRPLAPPGRRPPPFSRAMRRSATFPRLPFHHLPNRAPRSLSPEWDDHNGFEIVITPPSSRGSIIVADVRKLPELPKPAEQNDAARISFERRHEVEVDQLWQDTVTLSELNSRDHSSYIELRNKLGIDKLSAMTLKGYNVRGHLDHDGPALCYPRYRSARGIDGRRPVGLKLIRLLGEKLEKKNYPNSEEDTNFQYYSGIFGWHMVRPSDKKVVVTTNERDAMAVYDATGELAVALPRGEKVDQQVLPYLEDFDKVVFWFPTYQQTHARNYAAYLAGSRCFIVTHRERPIEVARHGRLDDIKAILSSDQTKRVVRSTEQFRTTTDHRTGVRNEIVNHKRNLSGLAQWKRFPVLNKYLLGFRQGELTVLTGGTGVGKTTFVCEYAIDLMTQGVRYLFHHPDNRYFLPLQMRTLLCSFEMRDVKVLKWMVVQLAG</sequence>
<protein>
    <submittedName>
        <fullName evidence="4">SF4 helicase domain-containing protein</fullName>
    </submittedName>
</protein>
<dbReference type="AlphaFoldDB" id="A0A914XDP4"/>
<evidence type="ECO:0000313" key="3">
    <source>
        <dbReference type="Proteomes" id="UP000887566"/>
    </source>
</evidence>
<dbReference type="WBParaSite" id="PSAMB.scaffold7551size7460.g30234.t1">
    <property type="protein sequence ID" value="PSAMB.scaffold7551size7460.g30234.t1"/>
    <property type="gene ID" value="PSAMB.scaffold7551size7460.g30234"/>
</dbReference>
<dbReference type="GO" id="GO:0003697">
    <property type="term" value="F:single-stranded DNA binding"/>
    <property type="evidence" value="ECO:0007669"/>
    <property type="project" value="InterPro"/>
</dbReference>
<dbReference type="GO" id="GO:0005739">
    <property type="term" value="C:mitochondrion"/>
    <property type="evidence" value="ECO:0007669"/>
    <property type="project" value="TreeGrafter"/>
</dbReference>